<reference evidence="3" key="1">
    <citation type="submission" date="2020-09" db="EMBL/GenBank/DDBJ databases">
        <title>Novel species of Mucilaginibacter isolated from a glacier on the Tibetan Plateau.</title>
        <authorList>
            <person name="Liu Q."/>
            <person name="Xin Y.-H."/>
        </authorList>
    </citation>
    <scope>NUCLEOTIDE SEQUENCE</scope>
    <source>
        <strain evidence="3">ZB1P21</strain>
    </source>
</reference>
<dbReference type="AlphaFoldDB" id="A0A926S706"/>
<dbReference type="CDD" id="cd02901">
    <property type="entry name" value="Macro_Poa1p-like"/>
    <property type="match status" value="1"/>
</dbReference>
<dbReference type="Proteomes" id="UP000619078">
    <property type="component" value="Unassembled WGS sequence"/>
</dbReference>
<gene>
    <name evidence="3" type="ORF">IDJ76_14040</name>
</gene>
<name>A0A926S706_9SPHI</name>
<dbReference type="SUPFAM" id="SSF52949">
    <property type="entry name" value="Macro domain-like"/>
    <property type="match status" value="1"/>
</dbReference>
<dbReference type="InterPro" id="IPR043472">
    <property type="entry name" value="Macro_dom-like"/>
</dbReference>
<keyword evidence="4" id="KW-1185">Reference proteome</keyword>
<dbReference type="InterPro" id="IPR050892">
    <property type="entry name" value="ADP-ribose_metab_enzymes"/>
</dbReference>
<comment type="catalytic activity">
    <reaction evidence="1">
        <text>an N-(ADP-alpha-D-ribosyl)-thymidine in DNA + H2O = a thymidine in DNA + ADP-D-ribose</text>
        <dbReference type="Rhea" id="RHEA:71655"/>
        <dbReference type="Rhea" id="RHEA-COMP:13556"/>
        <dbReference type="Rhea" id="RHEA-COMP:18051"/>
        <dbReference type="ChEBI" id="CHEBI:15377"/>
        <dbReference type="ChEBI" id="CHEBI:57967"/>
        <dbReference type="ChEBI" id="CHEBI:137386"/>
        <dbReference type="ChEBI" id="CHEBI:191199"/>
    </reaction>
    <physiologicalReaction direction="left-to-right" evidence="1">
        <dbReference type="Rhea" id="RHEA:71656"/>
    </physiologicalReaction>
</comment>
<accession>A0A926S706</accession>
<evidence type="ECO:0000313" key="4">
    <source>
        <dbReference type="Proteomes" id="UP000619078"/>
    </source>
</evidence>
<organism evidence="3 4">
    <name type="scientific">Mucilaginibacter glaciei</name>
    <dbReference type="NCBI Taxonomy" id="2772109"/>
    <lineage>
        <taxon>Bacteria</taxon>
        <taxon>Pseudomonadati</taxon>
        <taxon>Bacteroidota</taxon>
        <taxon>Sphingobacteriia</taxon>
        <taxon>Sphingobacteriales</taxon>
        <taxon>Sphingobacteriaceae</taxon>
        <taxon>Mucilaginibacter</taxon>
    </lineage>
</organism>
<proteinExistence type="predicted"/>
<evidence type="ECO:0000259" key="2">
    <source>
        <dbReference type="PROSITE" id="PS51154"/>
    </source>
</evidence>
<feature type="domain" description="Macro" evidence="2">
    <location>
        <begin position="1"/>
        <end position="154"/>
    </location>
</feature>
<sequence>MKFVTGDLLKSEAEALVNTVNTVGVMGKGIALQFKEAFPYNNKVYMEACKNKALAPGVLLPVWDSNLLYGKKLIINFPTKTHWRQPSRYEYIRSGLSALKELIVRENIKSIAIPPLGAGNGGLDWKEVRDIIVNALKDFPVEIQLFEPNAAIKQLLQKEEVKKKAELTPARAALLYSLFAFESFGEYSSLFAANKLAYFLQRMGQPLRLDFKAHHYGPYAVGVQKVLYTLNGTYLKGLEQGQASPFESLKLNYETWEEVNQFVKQMPEEDRKRLTGMLFFLKNFTSELSLEILASVDFILSEHPNFTVKEIADALWTDRKRKLFKEESIARAYEHLMNYKTRLAIS</sequence>
<dbReference type="GO" id="GO:0140291">
    <property type="term" value="P:peptidyl-glutamate ADP-deribosylation"/>
    <property type="evidence" value="ECO:0007669"/>
    <property type="project" value="TreeGrafter"/>
</dbReference>
<dbReference type="PROSITE" id="PS51154">
    <property type="entry name" value="MACRO"/>
    <property type="match status" value="1"/>
</dbReference>
<dbReference type="Gene3D" id="3.40.220.10">
    <property type="entry name" value="Leucine Aminopeptidase, subunit E, domain 1"/>
    <property type="match status" value="1"/>
</dbReference>
<dbReference type="SMART" id="SM00506">
    <property type="entry name" value="A1pp"/>
    <property type="match status" value="1"/>
</dbReference>
<evidence type="ECO:0000313" key="3">
    <source>
        <dbReference type="EMBL" id="MBD1394226.1"/>
    </source>
</evidence>
<protein>
    <submittedName>
        <fullName evidence="3">Macro domain-containing protein</fullName>
    </submittedName>
</protein>
<dbReference type="EMBL" id="JACWMX010000005">
    <property type="protein sequence ID" value="MBD1394226.1"/>
    <property type="molecule type" value="Genomic_DNA"/>
</dbReference>
<dbReference type="InterPro" id="IPR002589">
    <property type="entry name" value="Macro_dom"/>
</dbReference>
<comment type="caution">
    <text evidence="3">The sequence shown here is derived from an EMBL/GenBank/DDBJ whole genome shotgun (WGS) entry which is preliminary data.</text>
</comment>
<dbReference type="Pfam" id="PF01661">
    <property type="entry name" value="Macro"/>
    <property type="match status" value="1"/>
</dbReference>
<dbReference type="PANTHER" id="PTHR12521">
    <property type="entry name" value="PROTEIN C6ORF130"/>
    <property type="match status" value="1"/>
</dbReference>
<dbReference type="PANTHER" id="PTHR12521:SF0">
    <property type="entry name" value="ADP-RIBOSE GLYCOHYDROLASE OARD1"/>
    <property type="match status" value="1"/>
</dbReference>
<evidence type="ECO:0000256" key="1">
    <source>
        <dbReference type="ARBA" id="ARBA00035885"/>
    </source>
</evidence>